<dbReference type="GO" id="GO:0098552">
    <property type="term" value="C:side of membrane"/>
    <property type="evidence" value="ECO:0007669"/>
    <property type="project" value="UniProtKB-KW"/>
</dbReference>
<evidence type="ECO:0000256" key="12">
    <source>
        <dbReference type="ARBA" id="ARBA00023024"/>
    </source>
</evidence>
<evidence type="ECO:0000256" key="17">
    <source>
        <dbReference type="ARBA" id="ARBA00023288"/>
    </source>
</evidence>
<evidence type="ECO:0000256" key="1">
    <source>
        <dbReference type="ARBA" id="ARBA00001941"/>
    </source>
</evidence>
<dbReference type="Proteomes" id="UP000092666">
    <property type="component" value="Unassembled WGS sequence"/>
</dbReference>
<evidence type="ECO:0000256" key="3">
    <source>
        <dbReference type="ARBA" id="ARBA00004609"/>
    </source>
</evidence>
<evidence type="ECO:0000256" key="18">
    <source>
        <dbReference type="ARBA" id="ARBA00023316"/>
    </source>
</evidence>
<dbReference type="GO" id="GO:0006032">
    <property type="term" value="P:chitin catabolic process"/>
    <property type="evidence" value="ECO:0007669"/>
    <property type="project" value="UniProtKB-KW"/>
</dbReference>
<sequence length="500" mass="51054">MSRIATAALLLSLVGGAFAQDSSAAASSAAGSTDAAVSATAVASGSAPASGATNVAGASTSVDASILSMTAASTGPQGFQIPALSELTSGAPTDSTVALDTTYTAGATATVSGAPVLPTSALTIANYPALDKTPPTDSDEVKGWLAKMDMSKIPTYNVTTGDCSTDPSAITDGRCWWTCGGCTRDTDITECPDKMTWGLSYDDGPSPFTPLLLDYLNEVDIKTTFFLVGSRVLSRPEIVQSEYMAGHHLSVHTWSHAALTTLTNEQIVAELGWTQKVIKDVTGVSPNTFRPPYGDIDDRVRAVAAQMGMTPIIWTSYTDNGLDTNFDTNDWHISGGTATGASSLETFDTILNEYVPKLDTGFIVLAHDIYQQTVDLAVGYVLPQAIASGKYQLKSIIECLNKPLSEAYVETSANATTTQITQAASGTYFQATVGTATGSIEAVTSGASGSGASGSSGASASASASGSSGNSAASSRVDFTKVVPALVALGAVAAGMAVVA</sequence>
<comment type="similarity">
    <text evidence="4">Belongs to the polysaccharide deacetylase family.</text>
</comment>
<evidence type="ECO:0000256" key="4">
    <source>
        <dbReference type="ARBA" id="ARBA00010973"/>
    </source>
</evidence>
<dbReference type="GO" id="GO:0046872">
    <property type="term" value="F:metal ion binding"/>
    <property type="evidence" value="ECO:0007669"/>
    <property type="project" value="UniProtKB-KW"/>
</dbReference>
<evidence type="ECO:0000256" key="20">
    <source>
        <dbReference type="ARBA" id="ARBA00024056"/>
    </source>
</evidence>
<name>A0A1B9GX56_9TREE</name>
<keyword evidence="19" id="KW-0624">Polysaccharide degradation</keyword>
<proteinExistence type="inferred from homology"/>
<evidence type="ECO:0000256" key="10">
    <source>
        <dbReference type="ARBA" id="ARBA00022729"/>
    </source>
</evidence>
<evidence type="ECO:0000256" key="6">
    <source>
        <dbReference type="ARBA" id="ARBA00022512"/>
    </source>
</evidence>
<reference evidence="25" key="2">
    <citation type="submission" date="2013-12" db="EMBL/GenBank/DDBJ databases">
        <title>Evolution of pathogenesis and genome organization in the Tremellales.</title>
        <authorList>
            <person name="Cuomo C."/>
            <person name="Litvintseva A."/>
            <person name="Heitman J."/>
            <person name="Chen Y."/>
            <person name="Sun S."/>
            <person name="Springer D."/>
            <person name="Dromer F."/>
            <person name="Young S."/>
            <person name="Zeng Q."/>
            <person name="Chapman S."/>
            <person name="Gujja S."/>
            <person name="Saif S."/>
            <person name="Birren B."/>
        </authorList>
    </citation>
    <scope>NUCLEOTIDE SEQUENCE [LARGE SCALE GENOMIC DNA]</scope>
    <source>
        <strain evidence="25">BCC8398</strain>
    </source>
</reference>
<keyword evidence="5" id="KW-1003">Cell membrane</keyword>
<dbReference type="GO" id="GO:0004099">
    <property type="term" value="F:chitin deacetylase activity"/>
    <property type="evidence" value="ECO:0007669"/>
    <property type="project" value="UniProtKB-EC"/>
</dbReference>
<organism evidence="24 25">
    <name type="scientific">Kwoniella heveanensis BCC8398</name>
    <dbReference type="NCBI Taxonomy" id="1296120"/>
    <lineage>
        <taxon>Eukaryota</taxon>
        <taxon>Fungi</taxon>
        <taxon>Dikarya</taxon>
        <taxon>Basidiomycota</taxon>
        <taxon>Agaricomycotina</taxon>
        <taxon>Tremellomycetes</taxon>
        <taxon>Tremellales</taxon>
        <taxon>Cryptococcaceae</taxon>
        <taxon>Kwoniella</taxon>
    </lineage>
</organism>
<comment type="catalytic activity">
    <reaction evidence="21">
        <text>[(1-&gt;4)-N-acetyl-beta-D-glucosaminyl](n) + n H2O = chitosan + n acetate</text>
        <dbReference type="Rhea" id="RHEA:10464"/>
        <dbReference type="Rhea" id="RHEA-COMP:9593"/>
        <dbReference type="Rhea" id="RHEA-COMP:9597"/>
        <dbReference type="ChEBI" id="CHEBI:15377"/>
        <dbReference type="ChEBI" id="CHEBI:17029"/>
        <dbReference type="ChEBI" id="CHEBI:30089"/>
        <dbReference type="ChEBI" id="CHEBI:57704"/>
        <dbReference type="EC" id="3.5.1.41"/>
    </reaction>
    <physiologicalReaction direction="left-to-right" evidence="21">
        <dbReference type="Rhea" id="RHEA:10465"/>
    </physiologicalReaction>
</comment>
<keyword evidence="15" id="KW-0119">Carbohydrate metabolism</keyword>
<dbReference type="GO" id="GO:0071555">
    <property type="term" value="P:cell wall organization"/>
    <property type="evidence" value="ECO:0007669"/>
    <property type="project" value="UniProtKB-KW"/>
</dbReference>
<dbReference type="EMBL" id="KI669498">
    <property type="protein sequence ID" value="OCF35617.1"/>
    <property type="molecule type" value="Genomic_DNA"/>
</dbReference>
<keyword evidence="13" id="KW-0472">Membrane</keyword>
<keyword evidence="6" id="KW-0134">Cell wall</keyword>
<evidence type="ECO:0000256" key="2">
    <source>
        <dbReference type="ARBA" id="ARBA00004191"/>
    </source>
</evidence>
<dbReference type="SUPFAM" id="SSF88713">
    <property type="entry name" value="Glycoside hydrolase/deacetylase"/>
    <property type="match status" value="1"/>
</dbReference>
<evidence type="ECO:0000256" key="9">
    <source>
        <dbReference type="ARBA" id="ARBA00022723"/>
    </source>
</evidence>
<dbReference type="GO" id="GO:0005886">
    <property type="term" value="C:plasma membrane"/>
    <property type="evidence" value="ECO:0007669"/>
    <property type="project" value="UniProtKB-SubCell"/>
</dbReference>
<dbReference type="GO" id="GO:0000272">
    <property type="term" value="P:polysaccharide catabolic process"/>
    <property type="evidence" value="ECO:0007669"/>
    <property type="project" value="UniProtKB-KW"/>
</dbReference>
<keyword evidence="12" id="KW-0146">Chitin degradation</keyword>
<evidence type="ECO:0000256" key="11">
    <source>
        <dbReference type="ARBA" id="ARBA00022801"/>
    </source>
</evidence>
<evidence type="ECO:0000256" key="7">
    <source>
        <dbReference type="ARBA" id="ARBA00022525"/>
    </source>
</evidence>
<evidence type="ECO:0000256" key="14">
    <source>
        <dbReference type="ARBA" id="ARBA00023180"/>
    </source>
</evidence>
<feature type="signal peptide" evidence="22">
    <location>
        <begin position="1"/>
        <end position="19"/>
    </location>
</feature>
<dbReference type="Pfam" id="PF01522">
    <property type="entry name" value="Polysacc_deac_1"/>
    <property type="match status" value="1"/>
</dbReference>
<comment type="subcellular location">
    <subcellularLocation>
        <location evidence="3">Cell membrane</location>
        <topology evidence="3">Lipid-anchor</topology>
        <topology evidence="3">GPI-anchor</topology>
    </subcellularLocation>
    <subcellularLocation>
        <location evidence="2">Secreted</location>
        <location evidence="2">Cell wall</location>
    </subcellularLocation>
</comment>
<keyword evidence="16" id="KW-0170">Cobalt</keyword>
<reference evidence="24 25" key="1">
    <citation type="submission" date="2013-07" db="EMBL/GenBank/DDBJ databases">
        <title>The Genome Sequence of Cryptococcus heveanensis BCC8398.</title>
        <authorList>
            <consortium name="The Broad Institute Genome Sequencing Platform"/>
            <person name="Cuomo C."/>
            <person name="Litvintseva A."/>
            <person name="Chen Y."/>
            <person name="Heitman J."/>
            <person name="Sun S."/>
            <person name="Springer D."/>
            <person name="Dromer F."/>
            <person name="Young S.K."/>
            <person name="Zeng Q."/>
            <person name="Gargeya S."/>
            <person name="Fitzgerald M."/>
            <person name="Abouelleil A."/>
            <person name="Alvarado L."/>
            <person name="Berlin A.M."/>
            <person name="Chapman S.B."/>
            <person name="Dewar J."/>
            <person name="Goldberg J."/>
            <person name="Griggs A."/>
            <person name="Gujja S."/>
            <person name="Hansen M."/>
            <person name="Howarth C."/>
            <person name="Imamovic A."/>
            <person name="Larimer J."/>
            <person name="McCowan C."/>
            <person name="Murphy C."/>
            <person name="Pearson M."/>
            <person name="Priest M."/>
            <person name="Roberts A."/>
            <person name="Saif S."/>
            <person name="Shea T."/>
            <person name="Sykes S."/>
            <person name="Wortman J."/>
            <person name="Nusbaum C."/>
            <person name="Birren B."/>
        </authorList>
    </citation>
    <scope>NUCLEOTIDE SEQUENCE [LARGE SCALE GENOMIC DNA]</scope>
    <source>
        <strain evidence="24 25">BCC8398</strain>
    </source>
</reference>
<keyword evidence="17" id="KW-0449">Lipoprotein</keyword>
<keyword evidence="14" id="KW-0325">Glycoprotein</keyword>
<dbReference type="PANTHER" id="PTHR10587">
    <property type="entry name" value="GLYCOSYL TRANSFERASE-RELATED"/>
    <property type="match status" value="1"/>
</dbReference>
<evidence type="ECO:0000256" key="16">
    <source>
        <dbReference type="ARBA" id="ARBA00023285"/>
    </source>
</evidence>
<dbReference type="STRING" id="1296120.A0A1B9GX56"/>
<dbReference type="PROSITE" id="PS51677">
    <property type="entry name" value="NODB"/>
    <property type="match status" value="1"/>
</dbReference>
<evidence type="ECO:0000256" key="13">
    <source>
        <dbReference type="ARBA" id="ARBA00023136"/>
    </source>
</evidence>
<dbReference type="GO" id="GO:0009272">
    <property type="term" value="P:fungal-type cell wall biogenesis"/>
    <property type="evidence" value="ECO:0007669"/>
    <property type="project" value="UniProtKB-ARBA"/>
</dbReference>
<dbReference type="InterPro" id="IPR050248">
    <property type="entry name" value="Polysacc_deacetylase_ArnD"/>
</dbReference>
<dbReference type="InterPro" id="IPR002509">
    <property type="entry name" value="NODB_dom"/>
</dbReference>
<evidence type="ECO:0000313" key="25">
    <source>
        <dbReference type="Proteomes" id="UP000092666"/>
    </source>
</evidence>
<evidence type="ECO:0000256" key="5">
    <source>
        <dbReference type="ARBA" id="ARBA00022475"/>
    </source>
</evidence>
<dbReference type="FunFam" id="3.20.20.370:FF:000004">
    <property type="entry name" value="Related to Chitin deacetylase"/>
    <property type="match status" value="1"/>
</dbReference>
<gene>
    <name evidence="24" type="ORF">I316_02672</name>
</gene>
<dbReference type="Gene3D" id="3.20.20.370">
    <property type="entry name" value="Glycoside hydrolase/deacetylase"/>
    <property type="match status" value="1"/>
</dbReference>
<keyword evidence="7" id="KW-0964">Secreted</keyword>
<keyword evidence="10 22" id="KW-0732">Signal</keyword>
<keyword evidence="18" id="KW-0961">Cell wall biogenesis/degradation</keyword>
<keyword evidence="8" id="KW-0336">GPI-anchor</keyword>
<evidence type="ECO:0000256" key="15">
    <source>
        <dbReference type="ARBA" id="ARBA00023277"/>
    </source>
</evidence>
<dbReference type="EC" id="3.5.1.41" evidence="20"/>
<dbReference type="OrthoDB" id="407355at2759"/>
<protein>
    <recommendedName>
        <fullName evidence="20">chitin deacetylase</fullName>
        <ecNumber evidence="20">3.5.1.41</ecNumber>
    </recommendedName>
</protein>
<evidence type="ECO:0000256" key="22">
    <source>
        <dbReference type="SAM" id="SignalP"/>
    </source>
</evidence>
<accession>A0A1B9GX56</accession>
<evidence type="ECO:0000259" key="23">
    <source>
        <dbReference type="PROSITE" id="PS51677"/>
    </source>
</evidence>
<evidence type="ECO:0000313" key="24">
    <source>
        <dbReference type="EMBL" id="OCF35617.1"/>
    </source>
</evidence>
<feature type="domain" description="NodB homology" evidence="23">
    <location>
        <begin position="195"/>
        <end position="394"/>
    </location>
</feature>
<comment type="cofactor">
    <cofactor evidence="1">
        <name>Co(2+)</name>
        <dbReference type="ChEBI" id="CHEBI:48828"/>
    </cofactor>
</comment>
<dbReference type="AlphaFoldDB" id="A0A1B9GX56"/>
<feature type="chain" id="PRO_5008627440" description="chitin deacetylase" evidence="22">
    <location>
        <begin position="20"/>
        <end position="500"/>
    </location>
</feature>
<dbReference type="InterPro" id="IPR011330">
    <property type="entry name" value="Glyco_hydro/deAcase_b/a-brl"/>
</dbReference>
<keyword evidence="25" id="KW-1185">Reference proteome</keyword>
<keyword evidence="9" id="KW-0479">Metal-binding</keyword>
<evidence type="ECO:0000256" key="19">
    <source>
        <dbReference type="ARBA" id="ARBA00023326"/>
    </source>
</evidence>
<evidence type="ECO:0000256" key="21">
    <source>
        <dbReference type="ARBA" id="ARBA00048494"/>
    </source>
</evidence>
<dbReference type="PANTHER" id="PTHR10587:SF133">
    <property type="entry name" value="CHITIN DEACETYLASE 1-RELATED"/>
    <property type="match status" value="1"/>
</dbReference>
<evidence type="ECO:0000256" key="8">
    <source>
        <dbReference type="ARBA" id="ARBA00022622"/>
    </source>
</evidence>
<keyword evidence="11" id="KW-0378">Hydrolase</keyword>